<dbReference type="SUPFAM" id="SSF52540">
    <property type="entry name" value="P-loop containing nucleoside triphosphate hydrolases"/>
    <property type="match status" value="1"/>
</dbReference>
<keyword evidence="1" id="KW-0418">Kinase</keyword>
<gene>
    <name evidence="1" type="ORF">PUW25_06710</name>
</gene>
<organism evidence="1 2">
    <name type="scientific">Paenibacillus urinalis</name>
    <dbReference type="NCBI Taxonomy" id="521520"/>
    <lineage>
        <taxon>Bacteria</taxon>
        <taxon>Bacillati</taxon>
        <taxon>Bacillota</taxon>
        <taxon>Bacilli</taxon>
        <taxon>Bacillales</taxon>
        <taxon>Paenibacillaceae</taxon>
        <taxon>Paenibacillus</taxon>
    </lineage>
</organism>
<dbReference type="Proteomes" id="UP001221519">
    <property type="component" value="Chromosome"/>
</dbReference>
<dbReference type="GO" id="GO:0016301">
    <property type="term" value="F:kinase activity"/>
    <property type="evidence" value="ECO:0007669"/>
    <property type="project" value="UniProtKB-KW"/>
</dbReference>
<proteinExistence type="predicted"/>
<keyword evidence="2" id="KW-1185">Reference proteome</keyword>
<dbReference type="Gene3D" id="3.40.50.300">
    <property type="entry name" value="P-loop containing nucleotide triphosphate hydrolases"/>
    <property type="match status" value="1"/>
</dbReference>
<dbReference type="EMBL" id="CP118108">
    <property type="protein sequence ID" value="WDI03641.1"/>
    <property type="molecule type" value="Genomic_DNA"/>
</dbReference>
<name>A0ABY7XFW2_9BACL</name>
<protein>
    <submittedName>
        <fullName evidence="1">Nucleotide kinase</fullName>
    </submittedName>
</protein>
<dbReference type="InterPro" id="IPR027417">
    <property type="entry name" value="P-loop_NTPase"/>
</dbReference>
<reference evidence="1 2" key="1">
    <citation type="submission" date="2023-02" db="EMBL/GenBank/DDBJ databases">
        <title>Pathogen: clinical or host-associated sample.</title>
        <authorList>
            <person name="Hergert J."/>
            <person name="Casey R."/>
            <person name="Wagner J."/>
            <person name="Young E.L."/>
            <person name="Oakeson K.F."/>
        </authorList>
    </citation>
    <scope>NUCLEOTIDE SEQUENCE [LARGE SCALE GENOMIC DNA]</scope>
    <source>
        <strain evidence="1 2">2022CK-00829</strain>
    </source>
</reference>
<sequence>MMNPWVFSEENIRIVMDNMTYLLRNYLTNSTFDYVILSWVLHKEEIRDELLDRLSGLEFQVETITLTCSEIALRKRMEQDQRTEEEFKRSIDRLQGYEHMQTTLIDTSIVTMNQVVEQIRHIIRSS</sequence>
<dbReference type="RefSeq" id="WP_205053624.1">
    <property type="nucleotide sequence ID" value="NZ_CP118106.1"/>
</dbReference>
<keyword evidence="1" id="KW-0808">Transferase</keyword>
<accession>A0ABY7XFW2</accession>
<evidence type="ECO:0000313" key="2">
    <source>
        <dbReference type="Proteomes" id="UP001221519"/>
    </source>
</evidence>
<evidence type="ECO:0000313" key="1">
    <source>
        <dbReference type="EMBL" id="WDI03641.1"/>
    </source>
</evidence>